<dbReference type="EMBL" id="JNAO01000007">
    <property type="protein sequence ID" value="KGG02084.1"/>
    <property type="molecule type" value="Genomic_DNA"/>
</dbReference>
<name>A0A0A2ANU2_PROMR</name>
<sequence>MVIISGAGPPLEIFNFTPKSPLIPPGLWLAERIIPPIAFSFLIKCDVAGVDNKPYFGTITF</sequence>
<evidence type="ECO:0000313" key="1">
    <source>
        <dbReference type="EMBL" id="KGG02084.1"/>
    </source>
</evidence>
<reference evidence="2" key="1">
    <citation type="journal article" date="2014" name="Sci. Data">
        <title>Genomes of diverse isolates of the marine cyanobacterium Prochlorococcus.</title>
        <authorList>
            <person name="Biller S."/>
            <person name="Berube P."/>
            <person name="Thompson J."/>
            <person name="Kelly L."/>
            <person name="Roggensack S."/>
            <person name="Awad L."/>
            <person name="Roache-Johnson K."/>
            <person name="Ding H."/>
            <person name="Giovannoni S.J."/>
            <person name="Moore L.R."/>
            <person name="Chisholm S.W."/>
        </authorList>
    </citation>
    <scope>NUCLEOTIDE SEQUENCE [LARGE SCALE GENOMIC DNA]</scope>
    <source>
        <strain evidence="2">MIT 9314</strain>
    </source>
</reference>
<dbReference type="Proteomes" id="UP000030533">
    <property type="component" value="Unassembled WGS sequence"/>
</dbReference>
<organism evidence="1 2">
    <name type="scientific">Prochlorococcus marinus str. MIT 9314</name>
    <dbReference type="NCBI Taxonomy" id="167548"/>
    <lineage>
        <taxon>Bacteria</taxon>
        <taxon>Bacillati</taxon>
        <taxon>Cyanobacteriota</taxon>
        <taxon>Cyanophyceae</taxon>
        <taxon>Synechococcales</taxon>
        <taxon>Prochlorococcaceae</taxon>
        <taxon>Prochlorococcus</taxon>
    </lineage>
</organism>
<evidence type="ECO:0000313" key="2">
    <source>
        <dbReference type="Proteomes" id="UP000030533"/>
    </source>
</evidence>
<comment type="caution">
    <text evidence="1">The sequence shown here is derived from an EMBL/GenBank/DDBJ whole genome shotgun (WGS) entry which is preliminary data.</text>
</comment>
<gene>
    <name evidence="1" type="ORF">EU98_0673</name>
</gene>
<dbReference type="AlphaFoldDB" id="A0A0A2ANU2"/>
<protein>
    <submittedName>
        <fullName evidence="1">Uncharacterized protein</fullName>
    </submittedName>
</protein>
<accession>A0A0A2ANU2</accession>
<proteinExistence type="predicted"/>